<dbReference type="Proteomes" id="UP000235728">
    <property type="component" value="Unassembled WGS sequence"/>
</dbReference>
<dbReference type="GO" id="GO:0005047">
    <property type="term" value="F:signal recognition particle binding"/>
    <property type="evidence" value="ECO:0007669"/>
    <property type="project" value="InterPro"/>
</dbReference>
<dbReference type="AlphaFoldDB" id="A0A2N6NTG8"/>
<evidence type="ECO:0000313" key="2">
    <source>
        <dbReference type="Proteomes" id="UP000235728"/>
    </source>
</evidence>
<dbReference type="GO" id="GO:0005786">
    <property type="term" value="C:signal recognition particle, endoplasmic reticulum targeting"/>
    <property type="evidence" value="ECO:0007669"/>
    <property type="project" value="InterPro"/>
</dbReference>
<dbReference type="EMBL" id="MRVG01000003">
    <property type="protein sequence ID" value="PMB70569.1"/>
    <property type="molecule type" value="Genomic_DNA"/>
</dbReference>
<dbReference type="InterPro" id="IPR026258">
    <property type="entry name" value="SRP68"/>
</dbReference>
<proteinExistence type="predicted"/>
<dbReference type="Pfam" id="PF16969">
    <property type="entry name" value="SRP68"/>
    <property type="match status" value="1"/>
</dbReference>
<dbReference type="InterPro" id="IPR038253">
    <property type="entry name" value="SRP68_N_sf"/>
</dbReference>
<dbReference type="OMA" id="MLARRPF"/>
<comment type="caution">
    <text evidence="1">The sequence shown here is derived from an EMBL/GenBank/DDBJ whole genome shotgun (WGS) entry which is preliminary data.</text>
</comment>
<sequence length="64" mass="7354">MDITSFVLQGRDNALVYGDYSTYHSQLSKRLLSSRKKLGIATRNRGKFHKTQAITSENIEQNHE</sequence>
<organism evidence="1 2">
    <name type="scientific">Beauveria bassiana</name>
    <name type="common">White muscardine disease fungus</name>
    <name type="synonym">Tritirachium shiotae</name>
    <dbReference type="NCBI Taxonomy" id="176275"/>
    <lineage>
        <taxon>Eukaryota</taxon>
        <taxon>Fungi</taxon>
        <taxon>Dikarya</taxon>
        <taxon>Ascomycota</taxon>
        <taxon>Pezizomycotina</taxon>
        <taxon>Sordariomycetes</taxon>
        <taxon>Hypocreomycetidae</taxon>
        <taxon>Hypocreales</taxon>
        <taxon>Cordycipitaceae</taxon>
        <taxon>Beauveria</taxon>
    </lineage>
</organism>
<evidence type="ECO:0000313" key="1">
    <source>
        <dbReference type="EMBL" id="PMB70569.1"/>
    </source>
</evidence>
<gene>
    <name evidence="1" type="ORF">BM221_003021</name>
</gene>
<dbReference type="Gene3D" id="1.10.3450.40">
    <property type="entry name" value="Signal recognition particle, SRP68 subunit, RNA-binding domain"/>
    <property type="match status" value="1"/>
</dbReference>
<reference evidence="1 2" key="1">
    <citation type="journal article" date="2016" name="Appl. Microbiol. Biotechnol.">
        <title>Characterization of T-DNA insertion mutants with decreased virulence in the entomopathogenic fungus Beauveria bassiana JEF-007.</title>
        <authorList>
            <person name="Kim S."/>
            <person name="Lee S.J."/>
            <person name="Nai Y.S."/>
            <person name="Yu J.S."/>
            <person name="Lee M.R."/>
            <person name="Yang Y.T."/>
            <person name="Kim J.S."/>
        </authorList>
    </citation>
    <scope>NUCLEOTIDE SEQUENCE [LARGE SCALE GENOMIC DNA]</scope>
    <source>
        <strain evidence="1 2">JEF-007</strain>
    </source>
</reference>
<dbReference type="GO" id="GO:0006614">
    <property type="term" value="P:SRP-dependent cotranslational protein targeting to membrane"/>
    <property type="evidence" value="ECO:0007669"/>
    <property type="project" value="InterPro"/>
</dbReference>
<dbReference type="GO" id="GO:0008312">
    <property type="term" value="F:7S RNA binding"/>
    <property type="evidence" value="ECO:0007669"/>
    <property type="project" value="InterPro"/>
</dbReference>
<dbReference type="GO" id="GO:0030942">
    <property type="term" value="F:endoplasmic reticulum signal peptide binding"/>
    <property type="evidence" value="ECO:0007669"/>
    <property type="project" value="InterPro"/>
</dbReference>
<name>A0A2N6NTG8_BEABA</name>
<protein>
    <submittedName>
        <fullName evidence="1">Uncharacterized protein</fullName>
    </submittedName>
</protein>
<accession>A0A2N6NTG8</accession>